<feature type="transmembrane region" description="Helical" evidence="1">
    <location>
        <begin position="140"/>
        <end position="158"/>
    </location>
</feature>
<feature type="transmembrane region" description="Helical" evidence="1">
    <location>
        <begin position="215"/>
        <end position="239"/>
    </location>
</feature>
<name>A0A318SVN8_9RHOB</name>
<accession>A0A318SVN8</accession>
<sequence>MRVLGRGLTCWLLLVPVMLALLAWPQGRGFLSQAMIETAGRAVLAAAGTTGGGSLYPPLPVLLTAVVQTAGAPLGLSALWAPALASAMLGALVLLSWYKELVRPGSGAGGQGYGPSAALAILALLALNPLLPRALAEGPGAMLLLLGATLVAQALARLRLDDSAPGMMQLGAALLLLVLSHPMGMVLALAALPFVALAARPSSLAVAPWGYLTAVYFPALAALLSLGFVQAVLGTDLWPARALAGTSGPEAALIALAAGLLALAALLPLWRLPRYAMPVLALLGAALSACLFNAVLRAEPDPAIAALPMLAVTALAARRWPPSARRVPLVLLLLALTLPLTALALRAHGGAESRAWIAAALPGAEAPGDPLAGDREAAALVAGRGALLVDTANAPGLVALLGSAEGLLLPGSPERDLALLSGRSGGVISLMRREAGPSISGGWPLPVDPVGAALSRQLHSPPLDGKSMQNAGNWQIITFDRAETPR</sequence>
<feature type="transmembrane region" description="Helical" evidence="1">
    <location>
        <begin position="303"/>
        <end position="321"/>
    </location>
</feature>
<organism evidence="2 3">
    <name type="scientific">Pseudoroseicyclus aestuarii</name>
    <dbReference type="NCBI Taxonomy" id="1795041"/>
    <lineage>
        <taxon>Bacteria</taxon>
        <taxon>Pseudomonadati</taxon>
        <taxon>Pseudomonadota</taxon>
        <taxon>Alphaproteobacteria</taxon>
        <taxon>Rhodobacterales</taxon>
        <taxon>Paracoccaceae</taxon>
        <taxon>Pseudoroseicyclus</taxon>
    </lineage>
</organism>
<keyword evidence="1" id="KW-1133">Transmembrane helix</keyword>
<evidence type="ECO:0000313" key="3">
    <source>
        <dbReference type="Proteomes" id="UP000248311"/>
    </source>
</evidence>
<feature type="transmembrane region" description="Helical" evidence="1">
    <location>
        <begin position="276"/>
        <end position="296"/>
    </location>
</feature>
<feature type="transmembrane region" description="Helical" evidence="1">
    <location>
        <begin position="327"/>
        <end position="345"/>
    </location>
</feature>
<evidence type="ECO:0000313" key="2">
    <source>
        <dbReference type="EMBL" id="PYE85971.1"/>
    </source>
</evidence>
<feature type="transmembrane region" description="Helical" evidence="1">
    <location>
        <begin position="79"/>
        <end position="98"/>
    </location>
</feature>
<keyword evidence="1" id="KW-0812">Transmembrane</keyword>
<dbReference type="RefSeq" id="WP_146227399.1">
    <property type="nucleotide sequence ID" value="NZ_QJTE01000001.1"/>
</dbReference>
<feature type="transmembrane region" description="Helical" evidence="1">
    <location>
        <begin position="251"/>
        <end position="270"/>
    </location>
</feature>
<comment type="caution">
    <text evidence="2">The sequence shown here is derived from an EMBL/GenBank/DDBJ whole genome shotgun (WGS) entry which is preliminary data.</text>
</comment>
<feature type="transmembrane region" description="Helical" evidence="1">
    <location>
        <begin position="110"/>
        <end position="128"/>
    </location>
</feature>
<keyword evidence="3" id="KW-1185">Reference proteome</keyword>
<reference evidence="2 3" key="1">
    <citation type="submission" date="2018-06" db="EMBL/GenBank/DDBJ databases">
        <title>Genomic Encyclopedia of Type Strains, Phase III (KMG-III): the genomes of soil and plant-associated and newly described type strains.</title>
        <authorList>
            <person name="Whitman W."/>
        </authorList>
    </citation>
    <scope>NUCLEOTIDE SEQUENCE [LARGE SCALE GENOMIC DNA]</scope>
    <source>
        <strain evidence="2 3">CECT 9025</strain>
    </source>
</reference>
<gene>
    <name evidence="2" type="ORF">DFP88_101645</name>
</gene>
<evidence type="ECO:0008006" key="4">
    <source>
        <dbReference type="Google" id="ProtNLM"/>
    </source>
</evidence>
<dbReference type="Proteomes" id="UP000248311">
    <property type="component" value="Unassembled WGS sequence"/>
</dbReference>
<dbReference type="OrthoDB" id="7728002at2"/>
<protein>
    <recommendedName>
        <fullName evidence="4">4-amino-4-deoxy-L-arabinose transferase-like glycosyltransferase</fullName>
    </recommendedName>
</protein>
<dbReference type="EMBL" id="QJTE01000001">
    <property type="protein sequence ID" value="PYE85971.1"/>
    <property type="molecule type" value="Genomic_DNA"/>
</dbReference>
<proteinExistence type="predicted"/>
<keyword evidence="1" id="KW-0472">Membrane</keyword>
<feature type="transmembrane region" description="Helical" evidence="1">
    <location>
        <begin position="170"/>
        <end position="195"/>
    </location>
</feature>
<evidence type="ECO:0000256" key="1">
    <source>
        <dbReference type="SAM" id="Phobius"/>
    </source>
</evidence>
<dbReference type="AlphaFoldDB" id="A0A318SVN8"/>